<reference evidence="6" key="1">
    <citation type="submission" date="2018-03" db="EMBL/GenBank/DDBJ databases">
        <authorList>
            <person name="Guldener U."/>
        </authorList>
    </citation>
    <scope>NUCLEOTIDE SEQUENCE</scope>
</reference>
<evidence type="ECO:0000256" key="3">
    <source>
        <dbReference type="SAM" id="MobiDB-lite"/>
    </source>
</evidence>
<dbReference type="InterPro" id="IPR039781">
    <property type="entry name" value="Rad21/Rec8-like"/>
</dbReference>
<dbReference type="Pfam" id="PF04825">
    <property type="entry name" value="Rad21_Rec8_N"/>
    <property type="match status" value="1"/>
</dbReference>
<accession>A0AAE8MU66</accession>
<dbReference type="Proteomes" id="UP001187682">
    <property type="component" value="Unassembled WGS sequence"/>
</dbReference>
<feature type="region of interest" description="Disordered" evidence="3">
    <location>
        <begin position="420"/>
        <end position="444"/>
    </location>
</feature>
<proteinExistence type="predicted"/>
<protein>
    <submittedName>
        <fullName evidence="6">Uncharacterized protein</fullName>
    </submittedName>
</protein>
<dbReference type="EMBL" id="ONZQ02000003">
    <property type="protein sequence ID" value="SPN99962.1"/>
    <property type="molecule type" value="Genomic_DNA"/>
</dbReference>
<feature type="domain" description="Rad21/Rec8-like protein C-terminal eukaryotic" evidence="4">
    <location>
        <begin position="604"/>
        <end position="628"/>
    </location>
</feature>
<dbReference type="Pfam" id="PF04824">
    <property type="entry name" value="Rad21_Rec8"/>
    <property type="match status" value="1"/>
</dbReference>
<feature type="region of interest" description="Disordered" evidence="3">
    <location>
        <begin position="472"/>
        <end position="509"/>
    </location>
</feature>
<dbReference type="AlphaFoldDB" id="A0AAE8MU66"/>
<name>A0AAE8MU66_9PEZI</name>
<dbReference type="CDD" id="cd21789">
    <property type="entry name" value="Rad21_Rec8_M_SpRec8p-like"/>
    <property type="match status" value="1"/>
</dbReference>
<evidence type="ECO:0000256" key="1">
    <source>
        <dbReference type="ARBA" id="ARBA00004123"/>
    </source>
</evidence>
<keyword evidence="2" id="KW-0539">Nucleus</keyword>
<dbReference type="GO" id="GO:0030892">
    <property type="term" value="C:mitotic cohesin complex"/>
    <property type="evidence" value="ECO:0007669"/>
    <property type="project" value="TreeGrafter"/>
</dbReference>
<sequence>MFYSHEILSNRQYGVATIWWVATIGRRGAAKVITRKAIQEVQINKACETIIDPGAPLALRLQSNLLYGVSRIYSEQCRYVLDDAARVKATMRTFYRQMANMNNEIDPKAGQAAAGKNLIQDDPHFNIDNLAMPNIEFSQVDNLDDFLRQRARASQGSSKLSQLSPGDHSIASSSSGPRDMVGFDFLGSAQSSQRFATPASFGGASNKPLGERLALLPDEDGLVPMDNDLAFAFDADGNLVEMGDSELPPLLGDDPIVPVAWEHGQPGVERQGNAEVVPPEDQFIMNEDPLPDAEALETKALAERTHQNGEGPLVPAPARRGRKPKTGTFLDRGATSLPKSVIRGWAENYAQVPEAAYLKGLTVGPSKAKINAFYLTFGAGIANVGQDMGLQGVNHPLAEFFAGDALRDNVFGVPEIELPRSASAEGSRRRSASEAFDDEVEERRIRRKSDEDEFIFPDGEIALEMGRDANQGVEHHSSAMPWSRQGSNVPGSAAKNVQRNRSASVNSQLARRGAIPDIERFSDPHLPSDNFAGVGLPPSSSVAGEFSGLNLDEGDSQWVRAEVEQAAGDFLAYATDYIQKVGRVEGETGWVEFDKLLVPGRDGKSAAAQGFYHMLSLATRSQIKVKQEGGGREAFGRIEVGIEVGAEGYGDDVYDENFGF</sequence>
<dbReference type="InterPro" id="IPR006910">
    <property type="entry name" value="Rad21_Rec8_N"/>
</dbReference>
<feature type="domain" description="Rad21/Rec8-like protein N-terminal" evidence="5">
    <location>
        <begin position="1"/>
        <end position="111"/>
    </location>
</feature>
<comment type="caution">
    <text evidence="6">The sequence shown here is derived from an EMBL/GenBank/DDBJ whole genome shotgun (WGS) entry which is preliminary data.</text>
</comment>
<gene>
    <name evidence="6" type="ORF">DNG_02814</name>
</gene>
<dbReference type="GO" id="GO:0007064">
    <property type="term" value="P:mitotic sister chromatid cohesion"/>
    <property type="evidence" value="ECO:0007669"/>
    <property type="project" value="TreeGrafter"/>
</dbReference>
<dbReference type="GO" id="GO:0005634">
    <property type="term" value="C:nucleus"/>
    <property type="evidence" value="ECO:0007669"/>
    <property type="project" value="UniProtKB-SubCell"/>
</dbReference>
<organism evidence="6 7">
    <name type="scientific">Cephalotrichum gorgonifer</name>
    <dbReference type="NCBI Taxonomy" id="2041049"/>
    <lineage>
        <taxon>Eukaryota</taxon>
        <taxon>Fungi</taxon>
        <taxon>Dikarya</taxon>
        <taxon>Ascomycota</taxon>
        <taxon>Pezizomycotina</taxon>
        <taxon>Sordariomycetes</taxon>
        <taxon>Hypocreomycetidae</taxon>
        <taxon>Microascales</taxon>
        <taxon>Microascaceae</taxon>
        <taxon>Cephalotrichum</taxon>
    </lineage>
</organism>
<evidence type="ECO:0000256" key="2">
    <source>
        <dbReference type="ARBA" id="ARBA00023242"/>
    </source>
</evidence>
<keyword evidence="7" id="KW-1185">Reference proteome</keyword>
<dbReference type="PANTHER" id="PTHR12585:SF70">
    <property type="entry name" value="RAD21_REC8 N TERMINAL DOMAIN PROTEIN (AFU_ORTHOLOGUE AFUA_6G02900)"/>
    <property type="match status" value="1"/>
</dbReference>
<dbReference type="PANTHER" id="PTHR12585">
    <property type="entry name" value="SCC1 / RAD21 FAMILY MEMBER"/>
    <property type="match status" value="1"/>
</dbReference>
<dbReference type="InterPro" id="IPR006909">
    <property type="entry name" value="Rad21/Rec8_C_eu"/>
</dbReference>
<evidence type="ECO:0000313" key="6">
    <source>
        <dbReference type="EMBL" id="SPN99962.1"/>
    </source>
</evidence>
<evidence type="ECO:0000259" key="5">
    <source>
        <dbReference type="Pfam" id="PF04825"/>
    </source>
</evidence>
<feature type="compositionally biased region" description="Polar residues" evidence="3">
    <location>
        <begin position="484"/>
        <end position="509"/>
    </location>
</feature>
<evidence type="ECO:0000259" key="4">
    <source>
        <dbReference type="Pfam" id="PF04824"/>
    </source>
</evidence>
<dbReference type="GO" id="GO:0003682">
    <property type="term" value="F:chromatin binding"/>
    <property type="evidence" value="ECO:0007669"/>
    <property type="project" value="TreeGrafter"/>
</dbReference>
<evidence type="ECO:0000313" key="7">
    <source>
        <dbReference type="Proteomes" id="UP001187682"/>
    </source>
</evidence>
<feature type="region of interest" description="Disordered" evidence="3">
    <location>
        <begin position="155"/>
        <end position="176"/>
    </location>
</feature>
<feature type="region of interest" description="Disordered" evidence="3">
    <location>
        <begin position="304"/>
        <end position="332"/>
    </location>
</feature>
<comment type="subcellular location">
    <subcellularLocation>
        <location evidence="1">Nucleus</location>
    </subcellularLocation>
</comment>